<feature type="region of interest" description="Disordered" evidence="1">
    <location>
        <begin position="310"/>
        <end position="331"/>
    </location>
</feature>
<dbReference type="AlphaFoldDB" id="A0A6V7NE90"/>
<feature type="region of interest" description="Disordered" evidence="1">
    <location>
        <begin position="418"/>
        <end position="451"/>
    </location>
</feature>
<feature type="region of interest" description="Disordered" evidence="1">
    <location>
        <begin position="378"/>
        <end position="400"/>
    </location>
</feature>
<evidence type="ECO:0000313" key="2">
    <source>
        <dbReference type="EMBL" id="CAD1816911.1"/>
    </source>
</evidence>
<feature type="compositionally biased region" description="Basic and acidic residues" evidence="1">
    <location>
        <begin position="421"/>
        <end position="435"/>
    </location>
</feature>
<dbReference type="PANTHER" id="PTHR34568">
    <property type="entry name" value="RRM DOMAIN-CONTAINING PROTEIN"/>
    <property type="match status" value="1"/>
</dbReference>
<feature type="compositionally biased region" description="Low complexity" evidence="1">
    <location>
        <begin position="312"/>
        <end position="322"/>
    </location>
</feature>
<feature type="compositionally biased region" description="Polar residues" evidence="1">
    <location>
        <begin position="388"/>
        <end position="397"/>
    </location>
</feature>
<dbReference type="InterPro" id="IPR058942">
    <property type="entry name" value="AT3G52170-like"/>
</dbReference>
<dbReference type="PANTHER" id="PTHR34568:SF1">
    <property type="entry name" value="DNA BINDING PROTEIN"/>
    <property type="match status" value="1"/>
</dbReference>
<protein>
    <submittedName>
        <fullName evidence="2">Uncharacterized protein</fullName>
    </submittedName>
</protein>
<sequence length="475" mass="52297">MFIFCANLISEASELSNAPYIFSFLCRFWLSVPLSIMQVGNVSCIGQRFASARCSSSQEKKPRRRRTKEERRAMVESFITNWWSFYTIREIVRDIIQENKVLGPGSLSLKTLNLEDCEDPPVSLSEFSSVGEIHHNNVEVSPVAGQHQNEDSYELVDFNSQKKIALYPNVLTLAQVSFGKSSGQLQMGITKHADQYGSLADAVCKDTNLGKPTVWTDDNLGALELNNFETQGCLQNDKTDQAEQKLPSVYSTCDAHQKRATVLNDDDLGNGIHMMVEGAKLSAKSSDVSQTNRRDDGMIAVANASDPLINDSSSQFSFPASSTETSSPDLRLRETESFCSSKKVFEMQESAEKVEVPSMSANGDAIINRFESSDIRSSSLADEEAKEQTASLSQQFVPPSGATMTKAAECKLAKSSSSTLKDAHVTEGKAGHEDVSSSTSEISRSKIADKERNEANPFWAAMKAVVDAFVKFWME</sequence>
<dbReference type="EMBL" id="LR862129">
    <property type="protein sequence ID" value="CAD1816911.1"/>
    <property type="molecule type" value="Genomic_DNA"/>
</dbReference>
<proteinExistence type="predicted"/>
<organism evidence="2">
    <name type="scientific">Ananas comosus var. bracteatus</name>
    <name type="common">red pineapple</name>
    <dbReference type="NCBI Taxonomy" id="296719"/>
    <lineage>
        <taxon>Eukaryota</taxon>
        <taxon>Viridiplantae</taxon>
        <taxon>Streptophyta</taxon>
        <taxon>Embryophyta</taxon>
        <taxon>Tracheophyta</taxon>
        <taxon>Spermatophyta</taxon>
        <taxon>Magnoliopsida</taxon>
        <taxon>Liliopsida</taxon>
        <taxon>Poales</taxon>
        <taxon>Bromeliaceae</taxon>
        <taxon>Bromelioideae</taxon>
        <taxon>Ananas</taxon>
    </lineage>
</organism>
<evidence type="ECO:0000256" key="1">
    <source>
        <dbReference type="SAM" id="MobiDB-lite"/>
    </source>
</evidence>
<name>A0A6V7NE90_ANACO</name>
<accession>A0A6V7NE90</accession>
<reference evidence="2" key="1">
    <citation type="submission" date="2020-07" db="EMBL/GenBank/DDBJ databases">
        <authorList>
            <person name="Lin J."/>
        </authorList>
    </citation>
    <scope>NUCLEOTIDE SEQUENCE</scope>
</reference>
<gene>
    <name evidence="2" type="ORF">CB5_LOCUS122</name>
</gene>